<organism evidence="3 4">
    <name type="scientific">Paenibacillus allorhizoplanae</name>
    <dbReference type="NCBI Taxonomy" id="2905648"/>
    <lineage>
        <taxon>Bacteria</taxon>
        <taxon>Bacillati</taxon>
        <taxon>Bacillota</taxon>
        <taxon>Bacilli</taxon>
        <taxon>Bacillales</taxon>
        <taxon>Paenibacillaceae</taxon>
        <taxon>Paenibacillus</taxon>
    </lineage>
</organism>
<dbReference type="Proteomes" id="UP000838821">
    <property type="component" value="Unassembled WGS sequence"/>
</dbReference>
<dbReference type="EMBL" id="CAKMMW010000020">
    <property type="protein sequence ID" value="CAH1221421.1"/>
    <property type="molecule type" value="Genomic_DNA"/>
</dbReference>
<dbReference type="InterPro" id="IPR032465">
    <property type="entry name" value="ACMSD"/>
</dbReference>
<protein>
    <recommendedName>
        <fullName evidence="2">Amidohydrolase-related domain-containing protein</fullName>
    </recommendedName>
</protein>
<dbReference type="Gene3D" id="3.20.20.140">
    <property type="entry name" value="Metal-dependent hydrolases"/>
    <property type="match status" value="1"/>
</dbReference>
<dbReference type="Pfam" id="PF04909">
    <property type="entry name" value="Amidohydro_2"/>
    <property type="match status" value="1"/>
</dbReference>
<evidence type="ECO:0000259" key="2">
    <source>
        <dbReference type="Pfam" id="PF04909"/>
    </source>
</evidence>
<keyword evidence="4" id="KW-1185">Reference proteome</keyword>
<gene>
    <name evidence="3" type="ORF">PAECIP111891_05177</name>
</gene>
<dbReference type="InterPro" id="IPR006680">
    <property type="entry name" value="Amidohydro-rel"/>
</dbReference>
<dbReference type="SUPFAM" id="SSF51556">
    <property type="entry name" value="Metallo-dependent hydrolases"/>
    <property type="match status" value="1"/>
</dbReference>
<accession>A0ABM9CQC7</accession>
<dbReference type="InterPro" id="IPR032466">
    <property type="entry name" value="Metal_Hydrolase"/>
</dbReference>
<keyword evidence="1" id="KW-0456">Lyase</keyword>
<proteinExistence type="predicted"/>
<feature type="domain" description="Amidohydrolase-related" evidence="2">
    <location>
        <begin position="3"/>
        <end position="249"/>
    </location>
</feature>
<dbReference type="PANTHER" id="PTHR21240">
    <property type="entry name" value="2-AMINO-3-CARBOXYLMUCONATE-6-SEMIALDEHYDE DECARBOXYLASE"/>
    <property type="match status" value="1"/>
</dbReference>
<sequence>MKIDFHVHQPARREDGTYPFSAAEYVAYMNELSIDISVIFTIDGFWQNAKACNDYLAEWCSPFPNRLVPFCTVDPRRRGAAEEVYRCVTELGMRGVKLHNWLQGFSPLEAFMAPVCEIASELGIPILFHDGTPPYASSLQIAELAVRHPKLKVLLGHAGLHDLWLEAIAAGKRHRNVYLCMCSTPPFAMEQIVAEVPLEQIVFGTDGGLFHKPKQPYVDYRFQEFNLLDLPEATKTQILGPNALRLLGIDGKEASQRL</sequence>
<comment type="caution">
    <text evidence="3">The sequence shown here is derived from an EMBL/GenBank/DDBJ whole genome shotgun (WGS) entry which is preliminary data.</text>
</comment>
<evidence type="ECO:0000313" key="3">
    <source>
        <dbReference type="EMBL" id="CAH1221421.1"/>
    </source>
</evidence>
<reference evidence="3" key="1">
    <citation type="submission" date="2022-01" db="EMBL/GenBank/DDBJ databases">
        <authorList>
            <person name="Criscuolo A."/>
        </authorList>
    </citation>
    <scope>NUCLEOTIDE SEQUENCE</scope>
    <source>
        <strain evidence="3">CIP111891</strain>
    </source>
</reference>
<name>A0ABM9CQC7_9BACL</name>
<evidence type="ECO:0000313" key="4">
    <source>
        <dbReference type="Proteomes" id="UP000838821"/>
    </source>
</evidence>
<evidence type="ECO:0000256" key="1">
    <source>
        <dbReference type="ARBA" id="ARBA00023239"/>
    </source>
</evidence>
<dbReference type="RefSeq" id="WP_236291290.1">
    <property type="nucleotide sequence ID" value="NZ_CAKMMW010000020.1"/>
</dbReference>